<keyword evidence="1" id="KW-1133">Transmembrane helix</keyword>
<keyword evidence="1" id="KW-0812">Transmembrane</keyword>
<protein>
    <submittedName>
        <fullName evidence="2">DUF2459 domain-containing protein</fullName>
    </submittedName>
</protein>
<organism evidence="2 3">
    <name type="scientific">Pseudanabaena catenata USMAC16</name>
    <dbReference type="NCBI Taxonomy" id="1855837"/>
    <lineage>
        <taxon>Bacteria</taxon>
        <taxon>Bacillati</taxon>
        <taxon>Cyanobacteriota</taxon>
        <taxon>Cyanophyceae</taxon>
        <taxon>Pseudanabaenales</taxon>
        <taxon>Pseudanabaenaceae</taxon>
        <taxon>Pseudanabaena</taxon>
    </lineage>
</organism>
<evidence type="ECO:0000313" key="2">
    <source>
        <dbReference type="EMBL" id="MDG3494470.1"/>
    </source>
</evidence>
<name>A0A9X4M8D9_9CYAN</name>
<comment type="caution">
    <text evidence="2">The sequence shown here is derived from an EMBL/GenBank/DDBJ whole genome shotgun (WGS) entry which is preliminary data.</text>
</comment>
<proteinExistence type="predicted"/>
<dbReference type="AlphaFoldDB" id="A0A9X4M8D9"/>
<keyword evidence="3" id="KW-1185">Reference proteome</keyword>
<feature type="transmembrane region" description="Helical" evidence="1">
    <location>
        <begin position="7"/>
        <end position="27"/>
    </location>
</feature>
<dbReference type="InterPro" id="IPR011727">
    <property type="entry name" value="CHP02117"/>
</dbReference>
<keyword evidence="1" id="KW-0472">Membrane</keyword>
<dbReference type="RefSeq" id="WP_009626543.1">
    <property type="nucleotide sequence ID" value="NZ_VBTY01000048.1"/>
</dbReference>
<dbReference type="Pfam" id="PF09601">
    <property type="entry name" value="DUF2459"/>
    <property type="match status" value="1"/>
</dbReference>
<evidence type="ECO:0000313" key="3">
    <source>
        <dbReference type="Proteomes" id="UP001152872"/>
    </source>
</evidence>
<sequence>MTRKQKIAIGLGILLGIAIAIASYFLYCPSPTAGLFPPAPNTKTRTIYFVQHEWHSGLAWAQSSGETFGVEEWKDAPYVEVGWGDRQFYFAGDKSIPSMLRAVFIPSASVMHVTSFAESPEKFFKFPVLLIELSEAGFQNLFAYVKQTFAVNGKGDRLAAIGKGQYGVSKFYAAVPRYFSAFNCNTWAAEALRNGGVPLCPNRAVLAKNLGEQITALSAQTQTKKIFESFAKQSFQKSSWFGFEHKAL</sequence>
<accession>A0A9X4M8D9</accession>
<evidence type="ECO:0000256" key="1">
    <source>
        <dbReference type="SAM" id="Phobius"/>
    </source>
</evidence>
<reference evidence="2" key="1">
    <citation type="submission" date="2019-05" db="EMBL/GenBank/DDBJ databases">
        <title>Whole genome sequencing of Pseudanabaena catenata USMAC16.</title>
        <authorList>
            <person name="Khan Z."/>
            <person name="Omar W.M."/>
            <person name="Convey P."/>
            <person name="Merican F."/>
            <person name="Najimudin N."/>
        </authorList>
    </citation>
    <scope>NUCLEOTIDE SEQUENCE</scope>
    <source>
        <strain evidence="2">USMAC16</strain>
    </source>
</reference>
<dbReference type="EMBL" id="VBTY01000048">
    <property type="protein sequence ID" value="MDG3494470.1"/>
    <property type="molecule type" value="Genomic_DNA"/>
</dbReference>
<gene>
    <name evidence="2" type="ORF">FEV09_07845</name>
</gene>
<dbReference type="Proteomes" id="UP001152872">
    <property type="component" value="Unassembled WGS sequence"/>
</dbReference>